<accession>A0A1I7F8Q9</accession>
<protein>
    <submittedName>
        <fullName evidence="1">Uncharacterized protein</fullName>
    </submittedName>
</protein>
<dbReference type="Proteomes" id="UP000242496">
    <property type="component" value="Unassembled WGS sequence"/>
</dbReference>
<proteinExistence type="predicted"/>
<dbReference type="EMBL" id="FPBJ01000003">
    <property type="protein sequence ID" value="SFU32515.1"/>
    <property type="molecule type" value="Genomic_DNA"/>
</dbReference>
<name>A0A1I7F8Q9_9GAMM</name>
<gene>
    <name evidence="1" type="ORF">SAMN05421784_10361</name>
</gene>
<dbReference type="STRING" id="351659.SAMN05421784_10361"/>
<keyword evidence="2" id="KW-1185">Reference proteome</keyword>
<evidence type="ECO:0000313" key="1">
    <source>
        <dbReference type="EMBL" id="SFU32515.1"/>
    </source>
</evidence>
<dbReference type="AlphaFoldDB" id="A0A1I7F8Q9"/>
<reference evidence="2" key="1">
    <citation type="submission" date="2016-10" db="EMBL/GenBank/DDBJ databases">
        <authorList>
            <person name="Varghese N."/>
            <person name="Submissions S."/>
        </authorList>
    </citation>
    <scope>NUCLEOTIDE SEQUENCE [LARGE SCALE GENOMIC DNA]</scope>
    <source>
        <strain evidence="2">DSM 18168</strain>
    </source>
</reference>
<sequence length="71" mass="8109">MTLPAAQTLSVIKTKLRPFWDEKWQKSSTSWPVPPWNYFGEHQNIASGTGFSSTSYTEFGFNYGVNDERTS</sequence>
<organism evidence="1 2">
    <name type="scientific">Xenorhabdus koppenhoeferi</name>
    <dbReference type="NCBI Taxonomy" id="351659"/>
    <lineage>
        <taxon>Bacteria</taxon>
        <taxon>Pseudomonadati</taxon>
        <taxon>Pseudomonadota</taxon>
        <taxon>Gammaproteobacteria</taxon>
        <taxon>Enterobacterales</taxon>
        <taxon>Morganellaceae</taxon>
        <taxon>Xenorhabdus</taxon>
    </lineage>
</organism>
<evidence type="ECO:0000313" key="2">
    <source>
        <dbReference type="Proteomes" id="UP000242496"/>
    </source>
</evidence>